<accession>A0A653CHU9</accession>
<feature type="region of interest" description="Disordered" evidence="1">
    <location>
        <begin position="259"/>
        <end position="326"/>
    </location>
</feature>
<reference evidence="2 3" key="1">
    <citation type="submission" date="2019-01" db="EMBL/GenBank/DDBJ databases">
        <authorList>
            <person name="Sayadi A."/>
        </authorList>
    </citation>
    <scope>NUCLEOTIDE SEQUENCE [LARGE SCALE GENOMIC DNA]</scope>
</reference>
<organism evidence="2 3">
    <name type="scientific">Callosobruchus maculatus</name>
    <name type="common">Southern cowpea weevil</name>
    <name type="synonym">Pulse bruchid</name>
    <dbReference type="NCBI Taxonomy" id="64391"/>
    <lineage>
        <taxon>Eukaryota</taxon>
        <taxon>Metazoa</taxon>
        <taxon>Ecdysozoa</taxon>
        <taxon>Arthropoda</taxon>
        <taxon>Hexapoda</taxon>
        <taxon>Insecta</taxon>
        <taxon>Pterygota</taxon>
        <taxon>Neoptera</taxon>
        <taxon>Endopterygota</taxon>
        <taxon>Coleoptera</taxon>
        <taxon>Polyphaga</taxon>
        <taxon>Cucujiformia</taxon>
        <taxon>Chrysomeloidea</taxon>
        <taxon>Chrysomelidae</taxon>
        <taxon>Bruchinae</taxon>
        <taxon>Bruchini</taxon>
        <taxon>Callosobruchus</taxon>
    </lineage>
</organism>
<feature type="compositionally biased region" description="Basic and acidic residues" evidence="1">
    <location>
        <begin position="217"/>
        <end position="229"/>
    </location>
</feature>
<feature type="compositionally biased region" description="Polar residues" evidence="1">
    <location>
        <begin position="281"/>
        <end position="290"/>
    </location>
</feature>
<gene>
    <name evidence="2" type="ORF">CALMAC_LOCUS9097</name>
</gene>
<dbReference type="EMBL" id="CAACVG010007829">
    <property type="protein sequence ID" value="VEN47276.1"/>
    <property type="molecule type" value="Genomic_DNA"/>
</dbReference>
<feature type="compositionally biased region" description="Polar residues" evidence="1">
    <location>
        <begin position="167"/>
        <end position="188"/>
    </location>
</feature>
<dbReference type="Proteomes" id="UP000410492">
    <property type="component" value="Unassembled WGS sequence"/>
</dbReference>
<evidence type="ECO:0000313" key="3">
    <source>
        <dbReference type="Proteomes" id="UP000410492"/>
    </source>
</evidence>
<evidence type="ECO:0000256" key="1">
    <source>
        <dbReference type="SAM" id="MobiDB-lite"/>
    </source>
</evidence>
<name>A0A653CHU9_CALMS</name>
<proteinExistence type="predicted"/>
<evidence type="ECO:0000313" key="2">
    <source>
        <dbReference type="EMBL" id="VEN47276.1"/>
    </source>
</evidence>
<dbReference type="OrthoDB" id="6735696at2759"/>
<feature type="region of interest" description="Disordered" evidence="1">
    <location>
        <begin position="140"/>
        <end position="243"/>
    </location>
</feature>
<feature type="compositionally biased region" description="Basic residues" evidence="1">
    <location>
        <begin position="157"/>
        <end position="166"/>
    </location>
</feature>
<sequence length="367" mass="41870">MALGQFCDCLKNCADKLEEDIRTNINEFHNMVTEGAVDEVKLALDKAKDYHYKEIVRFMEDIVNDVRKIVLHEHEIQRLQRQERMTEDERKRHSYVRRQIRAFNGSTKVTRREIRRAASEQSINSLEAWENYLDRKGETGLSTSLPELTFPPVQRRQTGKSRRNQKNRSSTFNSILDSSSVASQNLGNISEEDKVEEQADDSSVAEYSDSMGGGSRVKLDSETSWREEDSQSNERLWVSASEQSEDFNGVERVSLKDTGHSFDQDRYQSTSNNKQSTSQTDGCETQGEQLNNDNNSNNKTDFEENFWSDSECDNESNSASETEVEDFPVIKLIKSLSDVVDSGDTRPKIIDVVYKHDVSSKDPDGTG</sequence>
<keyword evidence="3" id="KW-1185">Reference proteome</keyword>
<dbReference type="AlphaFoldDB" id="A0A653CHU9"/>
<protein>
    <submittedName>
        <fullName evidence="2">Uncharacterized protein</fullName>
    </submittedName>
</protein>
<feature type="compositionally biased region" description="Acidic residues" evidence="1">
    <location>
        <begin position="303"/>
        <end position="314"/>
    </location>
</feature>
<feature type="compositionally biased region" description="Low complexity" evidence="1">
    <location>
        <begin position="268"/>
        <end position="280"/>
    </location>
</feature>